<evidence type="ECO:0000256" key="3">
    <source>
        <dbReference type="ARBA" id="ARBA00023002"/>
    </source>
</evidence>
<evidence type="ECO:0000256" key="5">
    <source>
        <dbReference type="PIRSR" id="PIRSR019543-2"/>
    </source>
</evidence>
<keyword evidence="4 5" id="KW-0408">Iron</keyword>
<dbReference type="InterPro" id="IPR042098">
    <property type="entry name" value="TauD-like_sf"/>
</dbReference>
<dbReference type="SUPFAM" id="SSF51197">
    <property type="entry name" value="Clavaminate synthase-like"/>
    <property type="match status" value="1"/>
</dbReference>
<organism evidence="7 8">
    <name type="scientific">Stenotrophomonas maltophilia</name>
    <name type="common">Pseudomonas maltophilia</name>
    <name type="synonym">Xanthomonas maltophilia</name>
    <dbReference type="NCBI Taxonomy" id="40324"/>
    <lineage>
        <taxon>Bacteria</taxon>
        <taxon>Pseudomonadati</taxon>
        <taxon>Pseudomonadota</taxon>
        <taxon>Gammaproteobacteria</taxon>
        <taxon>Lysobacterales</taxon>
        <taxon>Lysobacteraceae</taxon>
        <taxon>Stenotrophomonas</taxon>
        <taxon>Stenotrophomonas maltophilia group</taxon>
    </lineage>
</organism>
<keyword evidence="7" id="KW-0223">Dioxygenase</keyword>
<reference evidence="7" key="1">
    <citation type="submission" date="2023-07" db="EMBL/GenBank/DDBJ databases">
        <title>Comparative genomics of clinical Stenotrophomonas maltophilia isolates reveals regions of diversity which correlate with colonization and persistence in vivo.</title>
        <authorList>
            <person name="Mcdaniel M.S."/>
            <person name="Swords W.E."/>
            <person name="Sumpter N.A."/>
            <person name="Lindgren N.R."/>
            <person name="Billiot C.E."/>
        </authorList>
    </citation>
    <scope>NUCLEOTIDE SEQUENCE</scope>
    <source>
        <strain evidence="7">Ism4</strain>
    </source>
</reference>
<dbReference type="Pfam" id="PF02668">
    <property type="entry name" value="TauD"/>
    <property type="match status" value="1"/>
</dbReference>
<dbReference type="PIRSF" id="PIRSF019543">
    <property type="entry name" value="Clavaminate_syn"/>
    <property type="match status" value="1"/>
</dbReference>
<evidence type="ECO:0000313" key="8">
    <source>
        <dbReference type="Proteomes" id="UP001251948"/>
    </source>
</evidence>
<proteinExistence type="inferred from homology"/>
<evidence type="ECO:0000259" key="6">
    <source>
        <dbReference type="Pfam" id="PF02668"/>
    </source>
</evidence>
<comment type="caution">
    <text evidence="7">The sequence shown here is derived from an EMBL/GenBank/DDBJ whole genome shotgun (WGS) entry which is preliminary data.</text>
</comment>
<evidence type="ECO:0000256" key="4">
    <source>
        <dbReference type="ARBA" id="ARBA00023004"/>
    </source>
</evidence>
<gene>
    <name evidence="7" type="ORF">ROV92_19875</name>
</gene>
<name>A0AAJ2JE97_STEMA</name>
<evidence type="ECO:0000256" key="1">
    <source>
        <dbReference type="ARBA" id="ARBA00008425"/>
    </source>
</evidence>
<comment type="similarity">
    <text evidence="1">Belongs to the clavaminate synthase family.</text>
</comment>
<evidence type="ECO:0000313" key="7">
    <source>
        <dbReference type="EMBL" id="MDT3470253.1"/>
    </source>
</evidence>
<feature type="binding site" evidence="5">
    <location>
        <position position="299"/>
    </location>
    <ligand>
        <name>Fe cation</name>
        <dbReference type="ChEBI" id="CHEBI:24875"/>
    </ligand>
</feature>
<protein>
    <submittedName>
        <fullName evidence="7">TauD/TfdA family dioxygenase</fullName>
    </submittedName>
</protein>
<keyword evidence="2 5" id="KW-0479">Metal-binding</keyword>
<dbReference type="RefSeq" id="WP_263469094.1">
    <property type="nucleotide sequence ID" value="NZ_JAVSKO010000009.1"/>
</dbReference>
<dbReference type="Gene3D" id="3.60.130.10">
    <property type="entry name" value="Clavaminate synthase-like"/>
    <property type="match status" value="1"/>
</dbReference>
<keyword evidence="3" id="KW-0560">Oxidoreductase</keyword>
<accession>A0AAJ2JE97</accession>
<dbReference type="AlphaFoldDB" id="A0AAJ2JE97"/>
<dbReference type="Proteomes" id="UP001251948">
    <property type="component" value="Unassembled WGS sequence"/>
</dbReference>
<dbReference type="GO" id="GO:0016706">
    <property type="term" value="F:2-oxoglutarate-dependent dioxygenase activity"/>
    <property type="evidence" value="ECO:0007669"/>
    <property type="project" value="UniProtKB-ARBA"/>
</dbReference>
<dbReference type="EMBL" id="JAVSKO010000009">
    <property type="protein sequence ID" value="MDT3470253.1"/>
    <property type="molecule type" value="Genomic_DNA"/>
</dbReference>
<dbReference type="InterPro" id="IPR003819">
    <property type="entry name" value="TauD/TfdA-like"/>
</dbReference>
<sequence>MDVGIAHALRDSVAEFCKENADTLSMAVLDPIVAGQAICAKLAQRIDCAVAAAQIKADLEQNGVALFKGVFVPGEDLPETPSSFVPVPMTGTTAALQLCVIGANALIGKLTVSYGSENEGNLFVNLVGMGGDGQTAFKSQKHMRGHTDAMSFPFPGEEDPHYPGVAPSPDLVCLGALRNPDGVPTTIMPLAKILEDLDEGVIKELMQRKFTVMCQDTFKDGTIAKLGVRHSVRGAAVIRDTVNAERWVRFSHTKVTADEDDQVGRDALEAFKSAVASHVQSVPLEPGDILLVSNRRALHGRSKVGNAKGGKSRWLVRSYALDGRHAQAYLIQGSSFCLFP</sequence>
<evidence type="ECO:0000256" key="2">
    <source>
        <dbReference type="ARBA" id="ARBA00022723"/>
    </source>
</evidence>
<feature type="domain" description="TauD/TfdA-like" evidence="6">
    <location>
        <begin position="52"/>
        <end position="319"/>
    </location>
</feature>
<dbReference type="InterPro" id="IPR014503">
    <property type="entry name" value="Clavaminate_syn-like"/>
</dbReference>
<dbReference type="GO" id="GO:0005506">
    <property type="term" value="F:iron ion binding"/>
    <property type="evidence" value="ECO:0007669"/>
    <property type="project" value="InterPro"/>
</dbReference>